<sequence length="107" mass="12331">MTKLQSSQNFRAEIEFRLGKRKDRLIVDSFIRGYEITVLVELLHLLQTHHSSSIELTVFSSIELTIYQLRRSLPTMTRKSIGSLLARFGQVGVARHTIQFFIGILNL</sequence>
<accession>A0A0B0N1F9</accession>
<dbReference type="EMBL" id="JRRC01460456">
    <property type="protein sequence ID" value="KHG06805.1"/>
    <property type="molecule type" value="Genomic_DNA"/>
</dbReference>
<evidence type="ECO:0000313" key="1">
    <source>
        <dbReference type="EMBL" id="KHG06805.1"/>
    </source>
</evidence>
<organism evidence="1 2">
    <name type="scientific">Gossypium arboreum</name>
    <name type="common">Tree cotton</name>
    <name type="synonym">Gossypium nanking</name>
    <dbReference type="NCBI Taxonomy" id="29729"/>
    <lineage>
        <taxon>Eukaryota</taxon>
        <taxon>Viridiplantae</taxon>
        <taxon>Streptophyta</taxon>
        <taxon>Embryophyta</taxon>
        <taxon>Tracheophyta</taxon>
        <taxon>Spermatophyta</taxon>
        <taxon>Magnoliopsida</taxon>
        <taxon>eudicotyledons</taxon>
        <taxon>Gunneridae</taxon>
        <taxon>Pentapetalae</taxon>
        <taxon>rosids</taxon>
        <taxon>malvids</taxon>
        <taxon>Malvales</taxon>
        <taxon>Malvaceae</taxon>
        <taxon>Malvoideae</taxon>
        <taxon>Gossypium</taxon>
    </lineage>
</organism>
<dbReference type="AlphaFoldDB" id="A0A0B0N1F9"/>
<comment type="caution">
    <text evidence="1">The sequence shown here is derived from an EMBL/GenBank/DDBJ whole genome shotgun (WGS) entry which is preliminary data.</text>
</comment>
<reference evidence="2" key="1">
    <citation type="submission" date="2014-09" db="EMBL/GenBank/DDBJ databases">
        <authorList>
            <person name="Mudge J."/>
            <person name="Ramaraj T."/>
            <person name="Lindquist I.E."/>
            <person name="Bharti A.K."/>
            <person name="Sundararajan A."/>
            <person name="Cameron C.T."/>
            <person name="Woodward J.E."/>
            <person name="May G.D."/>
            <person name="Brubaker C."/>
            <person name="Broadhvest J."/>
            <person name="Wilkins T.A."/>
        </authorList>
    </citation>
    <scope>NUCLEOTIDE SEQUENCE</scope>
    <source>
        <strain evidence="2">cv. AKA8401</strain>
    </source>
</reference>
<proteinExistence type="predicted"/>
<gene>
    <name evidence="1" type="ORF">F383_33227</name>
</gene>
<protein>
    <submittedName>
        <fullName evidence="1">Uncharacterized protein</fullName>
    </submittedName>
</protein>
<evidence type="ECO:0000313" key="2">
    <source>
        <dbReference type="Proteomes" id="UP000032142"/>
    </source>
</evidence>
<dbReference type="Proteomes" id="UP000032142">
    <property type="component" value="Unassembled WGS sequence"/>
</dbReference>
<keyword evidence="2" id="KW-1185">Reference proteome</keyword>
<name>A0A0B0N1F9_GOSAR</name>